<dbReference type="EMBL" id="FNAK01000002">
    <property type="protein sequence ID" value="SDD52132.1"/>
    <property type="molecule type" value="Genomic_DNA"/>
</dbReference>
<reference evidence="1 2" key="1">
    <citation type="submission" date="2016-10" db="EMBL/GenBank/DDBJ databases">
        <authorList>
            <person name="de Groot N.N."/>
        </authorList>
    </citation>
    <scope>NUCLEOTIDE SEQUENCE [LARGE SCALE GENOMIC DNA]</scope>
    <source>
        <strain evidence="1 2">CGMCC 1.9109</strain>
    </source>
</reference>
<gene>
    <name evidence="1" type="ORF">SAMN04488071_0700</name>
</gene>
<keyword evidence="2" id="KW-1185">Reference proteome</keyword>
<evidence type="ECO:0008006" key="3">
    <source>
        <dbReference type="Google" id="ProtNLM"/>
    </source>
</evidence>
<dbReference type="STRING" id="637679.GCA_001550055_02412"/>
<organism evidence="1 2">
    <name type="scientific">Kordiimonas lacus</name>
    <dbReference type="NCBI Taxonomy" id="637679"/>
    <lineage>
        <taxon>Bacteria</taxon>
        <taxon>Pseudomonadati</taxon>
        <taxon>Pseudomonadota</taxon>
        <taxon>Alphaproteobacteria</taxon>
        <taxon>Kordiimonadales</taxon>
        <taxon>Kordiimonadaceae</taxon>
        <taxon>Kordiimonas</taxon>
    </lineage>
</organism>
<protein>
    <recommendedName>
        <fullName evidence="3">Usg family protein</fullName>
    </recommendedName>
</protein>
<name>A0A1G6VES2_9PROT</name>
<evidence type="ECO:0000313" key="2">
    <source>
        <dbReference type="Proteomes" id="UP000183685"/>
    </source>
</evidence>
<evidence type="ECO:0000313" key="1">
    <source>
        <dbReference type="EMBL" id="SDD52132.1"/>
    </source>
</evidence>
<dbReference type="Proteomes" id="UP000183685">
    <property type="component" value="Unassembled WGS sequence"/>
</dbReference>
<dbReference type="Pfam" id="PF06233">
    <property type="entry name" value="Usg"/>
    <property type="match status" value="1"/>
</dbReference>
<dbReference type="AlphaFoldDB" id="A0A1G6VES2"/>
<sequence length="86" mass="10548">MNDFEKQMKDYRLTTAHIYYYRPDFERLLQEYVWQELDIAPRFPVLRKFLDFWEKNLDGKLHSVRVASLELIKPAELRMADTMIIH</sequence>
<dbReference type="InterPro" id="IPR009354">
    <property type="entry name" value="Usg"/>
</dbReference>
<proteinExistence type="predicted"/>
<accession>A0A1G6VES2</accession>